<keyword evidence="2" id="KW-1185">Reference proteome</keyword>
<dbReference type="Proteomes" id="UP000199268">
    <property type="component" value="Unassembled WGS sequence"/>
</dbReference>
<dbReference type="STRING" id="1505725.GA0061074_10264"/>
<accession>A0A1C3ZKL1</accession>
<organism evidence="1 2">
    <name type="scientific">Weissella bombi</name>
    <dbReference type="NCBI Taxonomy" id="1505725"/>
    <lineage>
        <taxon>Bacteria</taxon>
        <taxon>Bacillati</taxon>
        <taxon>Bacillota</taxon>
        <taxon>Bacilli</taxon>
        <taxon>Lactobacillales</taxon>
        <taxon>Lactobacillaceae</taxon>
        <taxon>Weissella</taxon>
    </lineage>
</organism>
<evidence type="ECO:0000313" key="1">
    <source>
        <dbReference type="EMBL" id="SCB82891.1"/>
    </source>
</evidence>
<sequence>MIFKNRHDVTITTAKLAVLLVPVMTLSAGITSLMAAKSYEIIRLANANGKAIEEEKKLHD</sequence>
<dbReference type="AlphaFoldDB" id="A0A1C3ZKL1"/>
<name>A0A1C3ZKL1_9LACO</name>
<proteinExistence type="predicted"/>
<gene>
    <name evidence="1" type="ORF">GA0061074_10264</name>
</gene>
<evidence type="ECO:0000313" key="2">
    <source>
        <dbReference type="Proteomes" id="UP000199268"/>
    </source>
</evidence>
<dbReference type="RefSeq" id="WP_092461528.1">
    <property type="nucleotide sequence ID" value="NZ_BJEE01000001.1"/>
</dbReference>
<dbReference type="OrthoDB" id="2148117at2"/>
<reference evidence="2" key="1">
    <citation type="submission" date="2016-08" db="EMBL/GenBank/DDBJ databases">
        <authorList>
            <person name="Varghese N."/>
            <person name="Submissions Spin"/>
        </authorList>
    </citation>
    <scope>NUCLEOTIDE SEQUENCE [LARGE SCALE GENOMIC DNA]</scope>
    <source>
        <strain evidence="2">R-53094</strain>
    </source>
</reference>
<dbReference type="EMBL" id="FMAO01000002">
    <property type="protein sequence ID" value="SCB82891.1"/>
    <property type="molecule type" value="Genomic_DNA"/>
</dbReference>
<protein>
    <submittedName>
        <fullName evidence="1">Uncharacterized protein</fullName>
    </submittedName>
</protein>